<dbReference type="Proteomes" id="UP000568751">
    <property type="component" value="Unassembled WGS sequence"/>
</dbReference>
<proteinExistence type="predicted"/>
<evidence type="ECO:0000313" key="2">
    <source>
        <dbReference type="Proteomes" id="UP000568751"/>
    </source>
</evidence>
<protein>
    <submittedName>
        <fullName evidence="1">Uncharacterized protein</fullName>
    </submittedName>
</protein>
<comment type="caution">
    <text evidence="1">The sequence shown here is derived from an EMBL/GenBank/DDBJ whole genome shotgun (WGS) entry which is preliminary data.</text>
</comment>
<organism evidence="1 2">
    <name type="scientific">Candidatus Thiodubiliella endoseptemdiera</name>
    <dbReference type="NCBI Taxonomy" id="2738886"/>
    <lineage>
        <taxon>Bacteria</taxon>
        <taxon>Pseudomonadati</taxon>
        <taxon>Pseudomonadota</taxon>
        <taxon>Gammaproteobacteria</taxon>
        <taxon>Candidatus Pseudothioglobaceae</taxon>
        <taxon>Candidatus Thiodubiliella</taxon>
    </lineage>
</organism>
<name>A0A853F988_9GAMM</name>
<dbReference type="EMBL" id="JACCHT010000016">
    <property type="protein sequence ID" value="NYT28700.1"/>
    <property type="molecule type" value="Genomic_DNA"/>
</dbReference>
<sequence length="253" mass="29071">MSDDDVKRTHKKNGGNVPKDILLCKKAFVRSCAFVREKQFWKDWTKADIVINNDVLRKSVLGNKVQLYGDLSADYVSVLGIRSDEQRRITKIENRIDEAQENQGKSLFNQPHGEIIYAPLVDDNTTQEQVIEFWEKQSFNLKLSNTGLFSNCLYCPLKSKAKLQQIATLQLEQNIDKDTPESIDWWINIEKKYSRDLVAEDRDITKENTKFVGFFGGVNKFVFEGIKKKVDNGEKIDPELLKLDSAIPCNCTD</sequence>
<reference evidence="1 2" key="1">
    <citation type="submission" date="2020-05" db="EMBL/GenBank/DDBJ databases">
        <title>Horizontal transmission and recombination maintain forever young bacterial symbiont genomes.</title>
        <authorList>
            <person name="Russell S.L."/>
            <person name="Pepper-Tunick E."/>
            <person name="Svedberg J."/>
            <person name="Byrne A."/>
            <person name="Ruelas Castillo J."/>
            <person name="Vollmers C."/>
            <person name="Beinart R.A."/>
            <person name="Corbett-Detig R."/>
        </authorList>
    </citation>
    <scope>NUCLEOTIDE SEQUENCE [LARGE SCALE GENOMIC DNA]</scope>
    <source>
        <strain evidence="1">455</strain>
    </source>
</reference>
<dbReference type="AlphaFoldDB" id="A0A853F988"/>
<gene>
    <name evidence="1" type="ORF">H0A76_13135</name>
</gene>
<evidence type="ECO:0000313" key="1">
    <source>
        <dbReference type="EMBL" id="NYT28700.1"/>
    </source>
</evidence>
<accession>A0A853F988</accession>